<evidence type="ECO:0000256" key="12">
    <source>
        <dbReference type="HAMAP-Rule" id="MF_00418"/>
    </source>
</evidence>
<comment type="subcellular location">
    <subcellularLocation>
        <location evidence="12">Cytoplasm</location>
    </subcellularLocation>
</comment>
<proteinExistence type="inferred from homology"/>
<feature type="binding site" evidence="12">
    <location>
        <position position="46"/>
    </location>
    <ligand>
        <name>pyruvate</name>
        <dbReference type="ChEBI" id="CHEBI:15361"/>
    </ligand>
</feature>
<gene>
    <name evidence="12 14" type="primary">dapA</name>
    <name evidence="14" type="ORF">ABFZ84_13130</name>
</gene>
<dbReference type="PRINTS" id="PR00146">
    <property type="entry name" value="DHPICSNTHASE"/>
</dbReference>
<evidence type="ECO:0000256" key="6">
    <source>
        <dbReference type="ARBA" id="ARBA00022605"/>
    </source>
</evidence>
<dbReference type="SMART" id="SM01130">
    <property type="entry name" value="DHDPS"/>
    <property type="match status" value="1"/>
</dbReference>
<keyword evidence="7 12" id="KW-0220">Diaminopimelate biosynthesis</keyword>
<dbReference type="SUPFAM" id="SSF51569">
    <property type="entry name" value="Aldolase"/>
    <property type="match status" value="1"/>
</dbReference>
<feature type="site" description="Part of a proton relay during catalysis" evidence="12">
    <location>
        <position position="108"/>
    </location>
</feature>
<keyword evidence="15" id="KW-1185">Reference proteome</keyword>
<dbReference type="PANTHER" id="PTHR12128">
    <property type="entry name" value="DIHYDRODIPICOLINATE SYNTHASE"/>
    <property type="match status" value="1"/>
</dbReference>
<dbReference type="PROSITE" id="PS00665">
    <property type="entry name" value="DHDPS_1"/>
    <property type="match status" value="1"/>
</dbReference>
<comment type="subunit">
    <text evidence="12">Homotetramer; dimer of dimers.</text>
</comment>
<dbReference type="RefSeq" id="WP_369314474.1">
    <property type="nucleotide sequence ID" value="NZ_JBEHZE010000001.1"/>
</dbReference>
<comment type="caution">
    <text evidence="14">The sequence shown here is derived from an EMBL/GenBank/DDBJ whole genome shotgun (WGS) entry which is preliminary data.</text>
</comment>
<reference evidence="14 15" key="1">
    <citation type="submission" date="2024-05" db="EMBL/GenBank/DDBJ databases">
        <title>Three bacterial strains, DH-69, EH-24, and ECK-19 isolated from coastal sediments.</title>
        <authorList>
            <person name="Ye Y.-Q."/>
            <person name="Du Z.-J."/>
        </authorList>
    </citation>
    <scope>NUCLEOTIDE SEQUENCE [LARGE SCALE GENOMIC DNA]</scope>
    <source>
        <strain evidence="14 15">ECK-19</strain>
    </source>
</reference>
<feature type="site" description="Part of a proton relay during catalysis" evidence="12">
    <location>
        <position position="45"/>
    </location>
</feature>
<evidence type="ECO:0000256" key="8">
    <source>
        <dbReference type="ARBA" id="ARBA00023154"/>
    </source>
</evidence>
<keyword evidence="6 12" id="KW-0028">Amino-acid biosynthesis</keyword>
<evidence type="ECO:0000256" key="11">
    <source>
        <dbReference type="ARBA" id="ARBA00047836"/>
    </source>
</evidence>
<dbReference type="HAMAP" id="MF_00418">
    <property type="entry name" value="DapA"/>
    <property type="match status" value="1"/>
</dbReference>
<evidence type="ECO:0000256" key="7">
    <source>
        <dbReference type="ARBA" id="ARBA00022915"/>
    </source>
</evidence>
<evidence type="ECO:0000256" key="5">
    <source>
        <dbReference type="ARBA" id="ARBA00022490"/>
    </source>
</evidence>
<dbReference type="InterPro" id="IPR005263">
    <property type="entry name" value="DapA"/>
</dbReference>
<feature type="binding site" evidence="12">
    <location>
        <position position="204"/>
    </location>
    <ligand>
        <name>pyruvate</name>
        <dbReference type="ChEBI" id="CHEBI:15361"/>
    </ligand>
</feature>
<keyword evidence="5 12" id="KW-0963">Cytoplasm</keyword>
<comment type="function">
    <text evidence="1 12">Catalyzes the condensation of (S)-aspartate-beta-semialdehyde [(S)-ASA] and pyruvate to 4-hydroxy-tetrahydrodipicolinate (HTPA).</text>
</comment>
<feature type="active site" description="Schiff-base intermediate with substrate" evidence="12">
    <location>
        <position position="162"/>
    </location>
</feature>
<dbReference type="InterPro" id="IPR013785">
    <property type="entry name" value="Aldolase_TIM"/>
</dbReference>
<dbReference type="GO" id="GO:0008840">
    <property type="term" value="F:4-hydroxy-tetrahydrodipicolinate synthase activity"/>
    <property type="evidence" value="ECO:0007669"/>
    <property type="project" value="UniProtKB-EC"/>
</dbReference>
<dbReference type="PIRSF" id="PIRSF001365">
    <property type="entry name" value="DHDPS"/>
    <property type="match status" value="1"/>
</dbReference>
<comment type="catalytic activity">
    <reaction evidence="11 12">
        <text>L-aspartate 4-semialdehyde + pyruvate = (2S,4S)-4-hydroxy-2,3,4,5-tetrahydrodipicolinate + H2O + H(+)</text>
        <dbReference type="Rhea" id="RHEA:34171"/>
        <dbReference type="ChEBI" id="CHEBI:15361"/>
        <dbReference type="ChEBI" id="CHEBI:15377"/>
        <dbReference type="ChEBI" id="CHEBI:15378"/>
        <dbReference type="ChEBI" id="CHEBI:67139"/>
        <dbReference type="ChEBI" id="CHEBI:537519"/>
        <dbReference type="EC" id="4.3.3.7"/>
    </reaction>
</comment>
<protein>
    <recommendedName>
        <fullName evidence="4 12">4-hydroxy-tetrahydrodipicolinate synthase</fullName>
        <shortName evidence="12">HTPA synthase</shortName>
        <ecNumber evidence="4 12">4.3.3.7</ecNumber>
    </recommendedName>
</protein>
<organism evidence="14 15">
    <name type="scientific">Hyphococcus lacteus</name>
    <dbReference type="NCBI Taxonomy" id="3143536"/>
    <lineage>
        <taxon>Bacteria</taxon>
        <taxon>Pseudomonadati</taxon>
        <taxon>Pseudomonadota</taxon>
        <taxon>Alphaproteobacteria</taxon>
        <taxon>Parvularculales</taxon>
        <taxon>Parvularculaceae</taxon>
        <taxon>Hyphococcus</taxon>
    </lineage>
</organism>
<comment type="pathway">
    <text evidence="2 12">Amino-acid biosynthesis; L-lysine biosynthesis via DAP pathway; (S)-tetrahydrodipicolinate from L-aspartate: step 3/4.</text>
</comment>
<feature type="active site" description="Proton donor/acceptor" evidence="12">
    <location>
        <position position="134"/>
    </location>
</feature>
<dbReference type="CDD" id="cd00950">
    <property type="entry name" value="DHDPS"/>
    <property type="match status" value="1"/>
</dbReference>
<evidence type="ECO:0000256" key="13">
    <source>
        <dbReference type="PIRNR" id="PIRNR001365"/>
    </source>
</evidence>
<dbReference type="InterPro" id="IPR020624">
    <property type="entry name" value="Schiff_base-form_aldolases_CS"/>
</dbReference>
<dbReference type="InterPro" id="IPR002220">
    <property type="entry name" value="DapA-like"/>
</dbReference>
<dbReference type="EC" id="4.3.3.7" evidence="4 12"/>
<evidence type="ECO:0000256" key="10">
    <source>
        <dbReference type="ARBA" id="ARBA00023270"/>
    </source>
</evidence>
<keyword evidence="8 12" id="KW-0457">Lysine biosynthesis</keyword>
<comment type="caution">
    <text evidence="12">Was originally thought to be a dihydrodipicolinate synthase (DHDPS), catalyzing the condensation of (S)-aspartate-beta-semialdehyde [(S)-ASA] and pyruvate to dihydrodipicolinate (DHDP). However, it was shown in E.coli that the product of the enzymatic reaction is not dihydrodipicolinate but in fact (4S)-4-hydroxy-2,3,4,5-tetrahydro-(2S)-dipicolinic acid (HTPA), and that the consecutive dehydration reaction leading to DHDP is not spontaneous but catalyzed by DapB.</text>
</comment>
<evidence type="ECO:0000256" key="9">
    <source>
        <dbReference type="ARBA" id="ARBA00023239"/>
    </source>
</evidence>
<evidence type="ECO:0000313" key="15">
    <source>
        <dbReference type="Proteomes" id="UP001560685"/>
    </source>
</evidence>
<keyword evidence="9 12" id="KW-0456">Lyase</keyword>
<evidence type="ECO:0000313" key="14">
    <source>
        <dbReference type="EMBL" id="MEX6634493.1"/>
    </source>
</evidence>
<dbReference type="Proteomes" id="UP001560685">
    <property type="component" value="Unassembled WGS sequence"/>
</dbReference>
<sequence>MTAFQGSITALITPFKNGAVDERAFADLVERQIAAGTHGLVPVGTTGESATLTDEEHEQVVRLCVKVAAGRVPVIGGAGSNETSYAISMAERLQKTGVDAILSVTGYYNRPSQAGLVAHYTALHDATDIPIILYNVPARTVVGLSRETMATLSKLDRIVGIKDATGDLARVALQRVECGKKFTQLSGEDMTAVGFNAMGGVGCISVTSNVAPELCAHMQEACLNDDYVTARELQDRLAPLHDALFSDSSPGPVKYAISLLGLCTDELRLPLVTPSDASKAKVKAALSELGLIG</sequence>
<dbReference type="NCBIfam" id="TIGR00674">
    <property type="entry name" value="dapA"/>
    <property type="match status" value="1"/>
</dbReference>
<name>A0ABV3Z7N2_9PROT</name>
<dbReference type="EMBL" id="JBEHZE010000001">
    <property type="protein sequence ID" value="MEX6634493.1"/>
    <property type="molecule type" value="Genomic_DNA"/>
</dbReference>
<dbReference type="Pfam" id="PF00701">
    <property type="entry name" value="DHDPS"/>
    <property type="match status" value="1"/>
</dbReference>
<accession>A0ABV3Z7N2</accession>
<evidence type="ECO:0000256" key="1">
    <source>
        <dbReference type="ARBA" id="ARBA00003294"/>
    </source>
</evidence>
<dbReference type="InterPro" id="IPR020625">
    <property type="entry name" value="Schiff_base-form_aldolases_AS"/>
</dbReference>
<evidence type="ECO:0000256" key="2">
    <source>
        <dbReference type="ARBA" id="ARBA00005120"/>
    </source>
</evidence>
<keyword evidence="10 12" id="KW-0704">Schiff base</keyword>
<dbReference type="Gene3D" id="3.20.20.70">
    <property type="entry name" value="Aldolase class I"/>
    <property type="match status" value="1"/>
</dbReference>
<dbReference type="PANTHER" id="PTHR12128:SF66">
    <property type="entry name" value="4-HYDROXY-2-OXOGLUTARATE ALDOLASE, MITOCHONDRIAL"/>
    <property type="match status" value="1"/>
</dbReference>
<comment type="similarity">
    <text evidence="3 12 13">Belongs to the DapA family.</text>
</comment>
<evidence type="ECO:0000256" key="4">
    <source>
        <dbReference type="ARBA" id="ARBA00012086"/>
    </source>
</evidence>
<dbReference type="PROSITE" id="PS00666">
    <property type="entry name" value="DHDPS_2"/>
    <property type="match status" value="1"/>
</dbReference>
<evidence type="ECO:0000256" key="3">
    <source>
        <dbReference type="ARBA" id="ARBA00007592"/>
    </source>
</evidence>